<keyword evidence="2" id="KW-1185">Reference proteome</keyword>
<comment type="caution">
    <text evidence="1">The sequence shown here is derived from an EMBL/GenBank/DDBJ whole genome shotgun (WGS) entry which is preliminary data.</text>
</comment>
<proteinExistence type="predicted"/>
<dbReference type="Proteomes" id="UP001367508">
    <property type="component" value="Unassembled WGS sequence"/>
</dbReference>
<reference evidence="1 2" key="1">
    <citation type="submission" date="2024-01" db="EMBL/GenBank/DDBJ databases">
        <title>The genomes of 5 underutilized Papilionoideae crops provide insights into root nodulation and disease resistanc.</title>
        <authorList>
            <person name="Jiang F."/>
        </authorList>
    </citation>
    <scope>NUCLEOTIDE SEQUENCE [LARGE SCALE GENOMIC DNA]</scope>
    <source>
        <strain evidence="1">LVBAO_FW01</strain>
        <tissue evidence="1">Leaves</tissue>
    </source>
</reference>
<gene>
    <name evidence="1" type="ORF">VNO77_27090</name>
</gene>
<sequence>MEVGVLPHWSSPVTCELLLQVQCIWIVGHLHSSFRSFPRLPTHASSAQNRPDPVSNLQRISWLLLDAIAASVVPRLGQMPPQVSPASLSRDRELAALARSLFRSARESSSCYLADVWVRLGAEFAAASSSDHVRASASMARSSTGKGEVRFNYMTIGLAFYINYGASSVGFTY</sequence>
<dbReference type="EMBL" id="JAYMYQ010000006">
    <property type="protein sequence ID" value="KAK7323610.1"/>
    <property type="molecule type" value="Genomic_DNA"/>
</dbReference>
<organism evidence="1 2">
    <name type="scientific">Canavalia gladiata</name>
    <name type="common">Sword bean</name>
    <name type="synonym">Dolichos gladiatus</name>
    <dbReference type="NCBI Taxonomy" id="3824"/>
    <lineage>
        <taxon>Eukaryota</taxon>
        <taxon>Viridiplantae</taxon>
        <taxon>Streptophyta</taxon>
        <taxon>Embryophyta</taxon>
        <taxon>Tracheophyta</taxon>
        <taxon>Spermatophyta</taxon>
        <taxon>Magnoliopsida</taxon>
        <taxon>eudicotyledons</taxon>
        <taxon>Gunneridae</taxon>
        <taxon>Pentapetalae</taxon>
        <taxon>rosids</taxon>
        <taxon>fabids</taxon>
        <taxon>Fabales</taxon>
        <taxon>Fabaceae</taxon>
        <taxon>Papilionoideae</taxon>
        <taxon>50 kb inversion clade</taxon>
        <taxon>NPAAA clade</taxon>
        <taxon>indigoferoid/millettioid clade</taxon>
        <taxon>Phaseoleae</taxon>
        <taxon>Canavalia</taxon>
    </lineage>
</organism>
<evidence type="ECO:0000313" key="1">
    <source>
        <dbReference type="EMBL" id="KAK7323610.1"/>
    </source>
</evidence>
<accession>A0AAN9KTE2</accession>
<evidence type="ECO:0000313" key="2">
    <source>
        <dbReference type="Proteomes" id="UP001367508"/>
    </source>
</evidence>
<dbReference type="AlphaFoldDB" id="A0AAN9KTE2"/>
<protein>
    <submittedName>
        <fullName evidence="1">Uncharacterized protein</fullName>
    </submittedName>
</protein>
<name>A0AAN9KTE2_CANGL</name>